<dbReference type="PANTHER" id="PTHR11082:SF31">
    <property type="entry name" value="TRNA-DIHYDROURIDINE(20A_20B) SYNTHASE [NAD(P)+]-LIKE"/>
    <property type="match status" value="1"/>
</dbReference>
<gene>
    <name evidence="20" type="ORF">NADFUDRAFT_51865</name>
</gene>
<evidence type="ECO:0000256" key="5">
    <source>
        <dbReference type="ARBA" id="ARBA00022694"/>
    </source>
</evidence>
<accession>A0A1E3PIM8</accession>
<evidence type="ECO:0000256" key="9">
    <source>
        <dbReference type="ARBA" id="ARBA00048342"/>
    </source>
</evidence>
<dbReference type="EC" id="1.3.1.90" evidence="16"/>
<dbReference type="OrthoDB" id="9977870at2759"/>
<dbReference type="GO" id="GO:0102266">
    <property type="term" value="F:tRNA-dihydrouridine20a synthase activity"/>
    <property type="evidence" value="ECO:0007669"/>
    <property type="project" value="UniProtKB-EC"/>
</dbReference>
<evidence type="ECO:0000256" key="16">
    <source>
        <dbReference type="ARBA" id="ARBA00066483"/>
    </source>
</evidence>
<dbReference type="Proteomes" id="UP000095009">
    <property type="component" value="Unassembled WGS sequence"/>
</dbReference>
<sequence length="383" mass="43074">MATIPEALDIQRVSVLPKSPLGSKNHPLTVLNHCKNVLKRPAHISGPMVRYSKLPFRATVRHFDCDIVYSPMILAREFVRNLMARDSDFTTNKDDTCLIVQVGANNVEDITKVAEMLMPYVDGIGINCGCPIKEQVREGIGAALMQSPDLVADMVRAVKQRCGPEFCVEVKMRIHHDLEETVRWAKTVEAAKPDIITVHGRRKSQRSSEPPNFDAIKLVKDTITSIPVVANGDCFSMEDCNRIAQITGCDGVMSARGILSNPAIFGGYGSTPWSAIELFWDYVTSYGLPFRLTQHHFSEMMEKELSRKERRSMNECTQLVHLIDWFDKRFALKRKGEPGFATESEWPWKATRESFLIEEGLIELTDNIKATLNLSNSNIADSD</sequence>
<keyword evidence="3" id="KW-0288">FMN</keyword>
<evidence type="ECO:0000256" key="14">
    <source>
        <dbReference type="ARBA" id="ARBA00052996"/>
    </source>
</evidence>
<keyword evidence="4" id="KW-0507">mRNA processing</keyword>
<keyword evidence="5" id="KW-0819">tRNA processing</keyword>
<dbReference type="InterPro" id="IPR035587">
    <property type="entry name" value="DUS-like_FMN-bd"/>
</dbReference>
<keyword evidence="21" id="KW-1185">Reference proteome</keyword>
<keyword evidence="7" id="KW-0560">Oxidoreductase</keyword>
<evidence type="ECO:0000256" key="12">
    <source>
        <dbReference type="ARBA" id="ARBA00051779"/>
    </source>
</evidence>
<comment type="catalytic activity">
    <reaction evidence="14">
        <text>5,6-dihydrouridine(20a) in tRNA + NADP(+) = uridine(20a) in tRNA + NADPH + H(+)</text>
        <dbReference type="Rhea" id="RHEA:53344"/>
        <dbReference type="Rhea" id="RHEA-COMP:13535"/>
        <dbReference type="Rhea" id="RHEA-COMP:13536"/>
        <dbReference type="ChEBI" id="CHEBI:15378"/>
        <dbReference type="ChEBI" id="CHEBI:57783"/>
        <dbReference type="ChEBI" id="CHEBI:58349"/>
        <dbReference type="ChEBI" id="CHEBI:65315"/>
        <dbReference type="ChEBI" id="CHEBI:74443"/>
        <dbReference type="EC" id="1.3.1.90"/>
    </reaction>
    <physiologicalReaction direction="right-to-left" evidence="14">
        <dbReference type="Rhea" id="RHEA:53346"/>
    </physiologicalReaction>
</comment>
<evidence type="ECO:0000256" key="4">
    <source>
        <dbReference type="ARBA" id="ARBA00022664"/>
    </source>
</evidence>
<dbReference type="GO" id="GO:0106414">
    <property type="term" value="F:mRNA dihydrouridine synthase activity"/>
    <property type="evidence" value="ECO:0007669"/>
    <property type="project" value="RHEA"/>
</dbReference>
<keyword evidence="8" id="KW-0520">NAD</keyword>
<dbReference type="CDD" id="cd02801">
    <property type="entry name" value="DUS_like_FMN"/>
    <property type="match status" value="1"/>
</dbReference>
<comment type="catalytic activity">
    <reaction evidence="10">
        <text>a 5,6-dihydrouridine in mRNA + NADP(+) = a uridine in mRNA + NADPH + H(+)</text>
        <dbReference type="Rhea" id="RHEA:69855"/>
        <dbReference type="Rhea" id="RHEA-COMP:14658"/>
        <dbReference type="Rhea" id="RHEA-COMP:17789"/>
        <dbReference type="ChEBI" id="CHEBI:15378"/>
        <dbReference type="ChEBI" id="CHEBI:57783"/>
        <dbReference type="ChEBI" id="CHEBI:58349"/>
        <dbReference type="ChEBI" id="CHEBI:65315"/>
        <dbReference type="ChEBI" id="CHEBI:74443"/>
    </reaction>
    <physiologicalReaction direction="right-to-left" evidence="10">
        <dbReference type="Rhea" id="RHEA:69857"/>
    </physiologicalReaction>
</comment>
<evidence type="ECO:0000256" key="10">
    <source>
        <dbReference type="ARBA" id="ARBA00049447"/>
    </source>
</evidence>
<feature type="domain" description="DUS-like FMN-binding" evidence="19">
    <location>
        <begin position="47"/>
        <end position="344"/>
    </location>
</feature>
<evidence type="ECO:0000256" key="18">
    <source>
        <dbReference type="ARBA" id="ARBA00078338"/>
    </source>
</evidence>
<dbReference type="GO" id="GO:0006397">
    <property type="term" value="P:mRNA processing"/>
    <property type="evidence" value="ECO:0007669"/>
    <property type="project" value="UniProtKB-KW"/>
</dbReference>
<dbReference type="EMBL" id="KV454410">
    <property type="protein sequence ID" value="ODQ65271.1"/>
    <property type="molecule type" value="Genomic_DNA"/>
</dbReference>
<dbReference type="Pfam" id="PF01207">
    <property type="entry name" value="Dus"/>
    <property type="match status" value="1"/>
</dbReference>
<evidence type="ECO:0000256" key="2">
    <source>
        <dbReference type="ARBA" id="ARBA00022630"/>
    </source>
</evidence>
<evidence type="ECO:0000256" key="11">
    <source>
        <dbReference type="ARBA" id="ARBA00050434"/>
    </source>
</evidence>
<evidence type="ECO:0000313" key="21">
    <source>
        <dbReference type="Proteomes" id="UP000095009"/>
    </source>
</evidence>
<evidence type="ECO:0000259" key="19">
    <source>
        <dbReference type="Pfam" id="PF01207"/>
    </source>
</evidence>
<comment type="catalytic activity">
    <reaction evidence="11">
        <text>5,6-dihydrouridine(20b) in tRNA + NADP(+) = uridine(20b) in tRNA + NADPH + H(+)</text>
        <dbReference type="Rhea" id="RHEA:53356"/>
        <dbReference type="Rhea" id="RHEA-COMP:13537"/>
        <dbReference type="Rhea" id="RHEA-COMP:13538"/>
        <dbReference type="ChEBI" id="CHEBI:15378"/>
        <dbReference type="ChEBI" id="CHEBI:57783"/>
        <dbReference type="ChEBI" id="CHEBI:58349"/>
        <dbReference type="ChEBI" id="CHEBI:65315"/>
        <dbReference type="ChEBI" id="CHEBI:74443"/>
        <dbReference type="EC" id="1.3.1.90"/>
    </reaction>
    <physiologicalReaction direction="right-to-left" evidence="11">
        <dbReference type="Rhea" id="RHEA:53358"/>
    </physiologicalReaction>
</comment>
<dbReference type="SUPFAM" id="SSF51395">
    <property type="entry name" value="FMN-linked oxidoreductases"/>
    <property type="match status" value="1"/>
</dbReference>
<dbReference type="AlphaFoldDB" id="A0A1E3PIM8"/>
<evidence type="ECO:0000256" key="8">
    <source>
        <dbReference type="ARBA" id="ARBA00023027"/>
    </source>
</evidence>
<dbReference type="PANTHER" id="PTHR11082">
    <property type="entry name" value="TRNA-DIHYDROURIDINE SYNTHASE"/>
    <property type="match status" value="1"/>
</dbReference>
<keyword evidence="6" id="KW-0521">NADP</keyword>
<dbReference type="InterPro" id="IPR018517">
    <property type="entry name" value="tRNA_hU_synthase_CS"/>
</dbReference>
<evidence type="ECO:0000313" key="20">
    <source>
        <dbReference type="EMBL" id="ODQ65271.1"/>
    </source>
</evidence>
<evidence type="ECO:0000256" key="1">
    <source>
        <dbReference type="ARBA" id="ARBA00001917"/>
    </source>
</evidence>
<evidence type="ECO:0000256" key="17">
    <source>
        <dbReference type="ARBA" id="ARBA00071722"/>
    </source>
</evidence>
<evidence type="ECO:0000256" key="6">
    <source>
        <dbReference type="ARBA" id="ARBA00022857"/>
    </source>
</evidence>
<reference evidence="20 21" key="1">
    <citation type="journal article" date="2016" name="Proc. Natl. Acad. Sci. U.S.A.">
        <title>Comparative genomics of biotechnologically important yeasts.</title>
        <authorList>
            <person name="Riley R."/>
            <person name="Haridas S."/>
            <person name="Wolfe K.H."/>
            <person name="Lopes M.R."/>
            <person name="Hittinger C.T."/>
            <person name="Goeker M."/>
            <person name="Salamov A.A."/>
            <person name="Wisecaver J.H."/>
            <person name="Long T.M."/>
            <person name="Calvey C.H."/>
            <person name="Aerts A.L."/>
            <person name="Barry K.W."/>
            <person name="Choi C."/>
            <person name="Clum A."/>
            <person name="Coughlan A.Y."/>
            <person name="Deshpande S."/>
            <person name="Douglass A.P."/>
            <person name="Hanson S.J."/>
            <person name="Klenk H.-P."/>
            <person name="LaButti K.M."/>
            <person name="Lapidus A."/>
            <person name="Lindquist E.A."/>
            <person name="Lipzen A.M."/>
            <person name="Meier-Kolthoff J.P."/>
            <person name="Ohm R.A."/>
            <person name="Otillar R.P."/>
            <person name="Pangilinan J.L."/>
            <person name="Peng Y."/>
            <person name="Rokas A."/>
            <person name="Rosa C.A."/>
            <person name="Scheuner C."/>
            <person name="Sibirny A.A."/>
            <person name="Slot J.C."/>
            <person name="Stielow J.B."/>
            <person name="Sun H."/>
            <person name="Kurtzman C.P."/>
            <person name="Blackwell M."/>
            <person name="Grigoriev I.V."/>
            <person name="Jeffries T.W."/>
        </authorList>
    </citation>
    <scope>NUCLEOTIDE SEQUENCE [LARGE SCALE GENOMIC DNA]</scope>
    <source>
        <strain evidence="20 21">DSM 6958</strain>
    </source>
</reference>
<name>A0A1E3PIM8_9ASCO</name>
<proteinExistence type="inferred from homology"/>
<comment type="similarity">
    <text evidence="15">Belongs to the Dus family. Dus4 subfamily.</text>
</comment>
<dbReference type="FunFam" id="3.20.20.70:FF:000159">
    <property type="entry name" value="tRNA-dihydrouridine synthase 4"/>
    <property type="match status" value="1"/>
</dbReference>
<dbReference type="GO" id="GO:0050660">
    <property type="term" value="F:flavin adenine dinucleotide binding"/>
    <property type="evidence" value="ECO:0007669"/>
    <property type="project" value="InterPro"/>
</dbReference>
<dbReference type="Gene3D" id="3.20.20.70">
    <property type="entry name" value="Aldolase class I"/>
    <property type="match status" value="1"/>
</dbReference>
<comment type="catalytic activity">
    <reaction evidence="9">
        <text>a 5,6-dihydrouridine in mRNA + NAD(+) = a uridine in mRNA + NADH + H(+)</text>
        <dbReference type="Rhea" id="RHEA:69851"/>
        <dbReference type="Rhea" id="RHEA-COMP:14658"/>
        <dbReference type="Rhea" id="RHEA-COMP:17789"/>
        <dbReference type="ChEBI" id="CHEBI:15378"/>
        <dbReference type="ChEBI" id="CHEBI:57540"/>
        <dbReference type="ChEBI" id="CHEBI:57945"/>
        <dbReference type="ChEBI" id="CHEBI:65315"/>
        <dbReference type="ChEBI" id="CHEBI:74443"/>
    </reaction>
    <physiologicalReaction direction="right-to-left" evidence="9">
        <dbReference type="Rhea" id="RHEA:69853"/>
    </physiologicalReaction>
</comment>
<comment type="catalytic activity">
    <reaction evidence="13">
        <text>5,6-dihydrouridine(20b) in tRNA + NAD(+) = uridine(20b) in tRNA + NADH + H(+)</text>
        <dbReference type="Rhea" id="RHEA:53352"/>
        <dbReference type="Rhea" id="RHEA-COMP:13537"/>
        <dbReference type="Rhea" id="RHEA-COMP:13538"/>
        <dbReference type="ChEBI" id="CHEBI:15378"/>
        <dbReference type="ChEBI" id="CHEBI:57540"/>
        <dbReference type="ChEBI" id="CHEBI:57945"/>
        <dbReference type="ChEBI" id="CHEBI:65315"/>
        <dbReference type="ChEBI" id="CHEBI:74443"/>
        <dbReference type="EC" id="1.3.1.90"/>
    </reaction>
    <physiologicalReaction direction="right-to-left" evidence="13">
        <dbReference type="Rhea" id="RHEA:53354"/>
    </physiologicalReaction>
</comment>
<evidence type="ECO:0000256" key="7">
    <source>
        <dbReference type="ARBA" id="ARBA00023002"/>
    </source>
</evidence>
<dbReference type="GO" id="GO:0102267">
    <property type="term" value="F:tRNA-dihydrouridine20b synthase activity"/>
    <property type="evidence" value="ECO:0007669"/>
    <property type="project" value="RHEA"/>
</dbReference>
<comment type="cofactor">
    <cofactor evidence="1">
        <name>FMN</name>
        <dbReference type="ChEBI" id="CHEBI:58210"/>
    </cofactor>
</comment>
<keyword evidence="2" id="KW-0285">Flavoprotein</keyword>
<protein>
    <recommendedName>
        <fullName evidence="17">tRNA-dihydrouridine(20a/20b) synthase [NAD(P)+]</fullName>
        <ecNumber evidence="16">1.3.1.90</ecNumber>
    </recommendedName>
    <alternativeName>
        <fullName evidence="18">tRNA-dihydrouridine synthase 4</fullName>
    </alternativeName>
</protein>
<evidence type="ECO:0000256" key="3">
    <source>
        <dbReference type="ARBA" id="ARBA00022643"/>
    </source>
</evidence>
<organism evidence="20 21">
    <name type="scientific">Nadsonia fulvescens var. elongata DSM 6958</name>
    <dbReference type="NCBI Taxonomy" id="857566"/>
    <lineage>
        <taxon>Eukaryota</taxon>
        <taxon>Fungi</taxon>
        <taxon>Dikarya</taxon>
        <taxon>Ascomycota</taxon>
        <taxon>Saccharomycotina</taxon>
        <taxon>Dipodascomycetes</taxon>
        <taxon>Dipodascales</taxon>
        <taxon>Dipodascales incertae sedis</taxon>
        <taxon>Nadsonia</taxon>
    </lineage>
</organism>
<evidence type="ECO:0000256" key="15">
    <source>
        <dbReference type="ARBA" id="ARBA00060741"/>
    </source>
</evidence>
<comment type="catalytic activity">
    <reaction evidence="12">
        <text>5,6-dihydrouridine(20a) in tRNA + NAD(+) = uridine(20a) in tRNA + NADH + H(+)</text>
        <dbReference type="Rhea" id="RHEA:53348"/>
        <dbReference type="Rhea" id="RHEA-COMP:13535"/>
        <dbReference type="Rhea" id="RHEA-COMP:13536"/>
        <dbReference type="ChEBI" id="CHEBI:15378"/>
        <dbReference type="ChEBI" id="CHEBI:57540"/>
        <dbReference type="ChEBI" id="CHEBI:57945"/>
        <dbReference type="ChEBI" id="CHEBI:65315"/>
        <dbReference type="ChEBI" id="CHEBI:74443"/>
        <dbReference type="EC" id="1.3.1.90"/>
    </reaction>
    <physiologicalReaction direction="right-to-left" evidence="12">
        <dbReference type="Rhea" id="RHEA:53350"/>
    </physiologicalReaction>
</comment>
<dbReference type="STRING" id="857566.A0A1E3PIM8"/>
<evidence type="ECO:0000256" key="13">
    <source>
        <dbReference type="ARBA" id="ARBA00051932"/>
    </source>
</evidence>
<dbReference type="PROSITE" id="PS01136">
    <property type="entry name" value="UPF0034"/>
    <property type="match status" value="1"/>
</dbReference>
<dbReference type="InterPro" id="IPR013785">
    <property type="entry name" value="Aldolase_TIM"/>
</dbReference>